<name>A0AAU9DC36_9BACT</name>
<dbReference type="Pfam" id="PF07980">
    <property type="entry name" value="SusD_RagB"/>
    <property type="match status" value="1"/>
</dbReference>
<comment type="subcellular location">
    <subcellularLocation>
        <location evidence="1">Cell outer membrane</location>
    </subcellularLocation>
</comment>
<keyword evidence="3 6" id="KW-0732">Signal</keyword>
<proteinExistence type="inferred from homology"/>
<dbReference type="AlphaFoldDB" id="A0AAU9DC36"/>
<dbReference type="EMBL" id="AP025314">
    <property type="protein sequence ID" value="BDD09960.1"/>
    <property type="molecule type" value="Genomic_DNA"/>
</dbReference>
<dbReference type="Gene3D" id="1.25.40.390">
    <property type="match status" value="1"/>
</dbReference>
<protein>
    <recommendedName>
        <fullName evidence="7">RagB/SusD domain-containing protein</fullName>
    </recommendedName>
</protein>
<evidence type="ECO:0000256" key="4">
    <source>
        <dbReference type="ARBA" id="ARBA00023136"/>
    </source>
</evidence>
<evidence type="ECO:0000259" key="7">
    <source>
        <dbReference type="Pfam" id="PF07980"/>
    </source>
</evidence>
<keyword evidence="9" id="KW-1185">Reference proteome</keyword>
<evidence type="ECO:0000313" key="8">
    <source>
        <dbReference type="EMBL" id="BDD09960.1"/>
    </source>
</evidence>
<dbReference type="SUPFAM" id="SSF48452">
    <property type="entry name" value="TPR-like"/>
    <property type="match status" value="1"/>
</dbReference>
<organism evidence="8 9">
    <name type="scientific">Fulvitalea axinellae</name>
    <dbReference type="NCBI Taxonomy" id="1182444"/>
    <lineage>
        <taxon>Bacteria</taxon>
        <taxon>Pseudomonadati</taxon>
        <taxon>Bacteroidota</taxon>
        <taxon>Cytophagia</taxon>
        <taxon>Cytophagales</taxon>
        <taxon>Persicobacteraceae</taxon>
        <taxon>Fulvitalea</taxon>
    </lineage>
</organism>
<accession>A0AAU9DC36</accession>
<feature type="chain" id="PRO_5043336419" description="RagB/SusD domain-containing protein" evidence="6">
    <location>
        <begin position="31"/>
        <end position="525"/>
    </location>
</feature>
<dbReference type="PROSITE" id="PS51257">
    <property type="entry name" value="PROKAR_LIPOPROTEIN"/>
    <property type="match status" value="1"/>
</dbReference>
<feature type="domain" description="RagB/SusD" evidence="7">
    <location>
        <begin position="365"/>
        <end position="512"/>
    </location>
</feature>
<dbReference type="InterPro" id="IPR012944">
    <property type="entry name" value="SusD_RagB_dom"/>
</dbReference>
<keyword evidence="4" id="KW-0472">Membrane</keyword>
<dbReference type="RefSeq" id="WP_338391544.1">
    <property type="nucleotide sequence ID" value="NZ_AP025314.1"/>
</dbReference>
<dbReference type="InterPro" id="IPR011990">
    <property type="entry name" value="TPR-like_helical_dom_sf"/>
</dbReference>
<evidence type="ECO:0000256" key="2">
    <source>
        <dbReference type="ARBA" id="ARBA00006275"/>
    </source>
</evidence>
<dbReference type="Proteomes" id="UP001348817">
    <property type="component" value="Chromosome"/>
</dbReference>
<evidence type="ECO:0000256" key="5">
    <source>
        <dbReference type="ARBA" id="ARBA00023237"/>
    </source>
</evidence>
<sequence length="525" mass="60374">MKTIDKNIRIGIRALMVALCASLFSCSDFFDPSQDLVQEKEDHYNSLDKVRRATIGAYAKLQDLVESLVVMGDLRSELMTVTYNYDAHLEEIDLHKISDDNPYADPRPFYDVILNCNDLLTNIERSYADPQMTENKQQAFKAEIRTLRAWVYFQMIQRYKTVPVLKEAVDGHFPDYQPREYNMVDMVNWLIKETEWAMEQPFLDWKLFDKDGKEVSQPWRLTRINRRALLGELYLSSGNYQKAADLFYDCIIVDGGGADELRLKCSEPTGRSKWKDLWKAVTLDDHASSLGHLTAVPFDKSKHQTNNLLSLFSNATVNKYLLKPTARSVANWEGQELKGTTFLNRDIYRGFGASYSVFNQDTIVMKYLTGKSTYRDDAVYPIYRAADLHLLYAEAINRAGKPEVALEVINESLEGSPETAGIRGRVSLQPLDLLDLRDKYPHLSSDIEIVEMALLEERALEFAFEGRRWNDLVRFATRAGKPEWLAETVAQKYKGIDDKKADELRSKLMTPSNWKLEIQTENSDN</sequence>
<feature type="signal peptide" evidence="6">
    <location>
        <begin position="1"/>
        <end position="30"/>
    </location>
</feature>
<evidence type="ECO:0000256" key="3">
    <source>
        <dbReference type="ARBA" id="ARBA00022729"/>
    </source>
</evidence>
<gene>
    <name evidence="8" type="ORF">FUAX_23920</name>
</gene>
<evidence type="ECO:0000313" key="9">
    <source>
        <dbReference type="Proteomes" id="UP001348817"/>
    </source>
</evidence>
<dbReference type="GO" id="GO:0009279">
    <property type="term" value="C:cell outer membrane"/>
    <property type="evidence" value="ECO:0007669"/>
    <property type="project" value="UniProtKB-SubCell"/>
</dbReference>
<reference evidence="8 9" key="1">
    <citation type="submission" date="2021-12" db="EMBL/GenBank/DDBJ databases">
        <title>Genome sequencing of bacteria with rrn-lacking chromosome and rrn-plasmid.</title>
        <authorList>
            <person name="Anda M."/>
            <person name="Iwasaki W."/>
        </authorList>
    </citation>
    <scope>NUCLEOTIDE SEQUENCE [LARGE SCALE GENOMIC DNA]</scope>
    <source>
        <strain evidence="8 9">DSM 100852</strain>
    </source>
</reference>
<comment type="similarity">
    <text evidence="2">Belongs to the SusD family.</text>
</comment>
<evidence type="ECO:0000256" key="1">
    <source>
        <dbReference type="ARBA" id="ARBA00004442"/>
    </source>
</evidence>
<keyword evidence="5" id="KW-0998">Cell outer membrane</keyword>
<evidence type="ECO:0000256" key="6">
    <source>
        <dbReference type="SAM" id="SignalP"/>
    </source>
</evidence>
<dbReference type="KEGG" id="fax:FUAX_23920"/>